<evidence type="ECO:0000313" key="1">
    <source>
        <dbReference type="EMBL" id="GBL88226.1"/>
    </source>
</evidence>
<reference evidence="1 2" key="1">
    <citation type="journal article" date="2019" name="Sci. Rep.">
        <title>Orb-weaving spider Araneus ventricosus genome elucidates the spidroin gene catalogue.</title>
        <authorList>
            <person name="Kono N."/>
            <person name="Nakamura H."/>
            <person name="Ohtoshi R."/>
            <person name="Moran D.A.P."/>
            <person name="Shinohara A."/>
            <person name="Yoshida Y."/>
            <person name="Fujiwara M."/>
            <person name="Mori M."/>
            <person name="Tomita M."/>
            <person name="Arakawa K."/>
        </authorList>
    </citation>
    <scope>NUCLEOTIDE SEQUENCE [LARGE SCALE GENOMIC DNA]</scope>
</reference>
<organism evidence="1 2">
    <name type="scientific">Araneus ventricosus</name>
    <name type="common">Orbweaver spider</name>
    <name type="synonym">Epeira ventricosa</name>
    <dbReference type="NCBI Taxonomy" id="182803"/>
    <lineage>
        <taxon>Eukaryota</taxon>
        <taxon>Metazoa</taxon>
        <taxon>Ecdysozoa</taxon>
        <taxon>Arthropoda</taxon>
        <taxon>Chelicerata</taxon>
        <taxon>Arachnida</taxon>
        <taxon>Araneae</taxon>
        <taxon>Araneomorphae</taxon>
        <taxon>Entelegynae</taxon>
        <taxon>Araneoidea</taxon>
        <taxon>Araneidae</taxon>
        <taxon>Araneus</taxon>
    </lineage>
</organism>
<name>A0A4Y2BAD2_ARAVE</name>
<accession>A0A4Y2BAD2</accession>
<protein>
    <submittedName>
        <fullName evidence="1">Uncharacterized protein</fullName>
    </submittedName>
</protein>
<evidence type="ECO:0000313" key="2">
    <source>
        <dbReference type="Proteomes" id="UP000499080"/>
    </source>
</evidence>
<sequence>MIGVDYDLPLIYQNQSLKGVSNNFHLCVAPRDIEESFLNSIQASLSLYGQKRIVRISQFEDDDHLKERLLKIEKHNEPDCDAGVTIVGNISTSGTYIVHVPDDTCSPVLDKYCSYGIQSNIQQAVDDAFLQSSGSGGLVVELRPWDVGAPGSKPNSTEAPPRVGLDARYIIRSGQTPSRWWDLEGWRRGFNSSFEQFVCL</sequence>
<comment type="caution">
    <text evidence="1">The sequence shown here is derived from an EMBL/GenBank/DDBJ whole genome shotgun (WGS) entry which is preliminary data.</text>
</comment>
<dbReference type="AlphaFoldDB" id="A0A4Y2BAD2"/>
<dbReference type="EMBL" id="BGPR01000058">
    <property type="protein sequence ID" value="GBL88226.1"/>
    <property type="molecule type" value="Genomic_DNA"/>
</dbReference>
<dbReference type="Proteomes" id="UP000499080">
    <property type="component" value="Unassembled WGS sequence"/>
</dbReference>
<gene>
    <name evidence="1" type="ORF">AVEN_117807_1</name>
</gene>
<keyword evidence="2" id="KW-1185">Reference proteome</keyword>
<proteinExistence type="predicted"/>